<name>A0A9X8N976_9ACTN</name>
<feature type="domain" description="Histidine kinase/HSP90-like ATPase" evidence="3">
    <location>
        <begin position="28"/>
        <end position="164"/>
    </location>
</feature>
<dbReference type="GO" id="GO:0004674">
    <property type="term" value="F:protein serine/threonine kinase activity"/>
    <property type="evidence" value="ECO:0007669"/>
    <property type="project" value="UniProtKB-KW"/>
</dbReference>
<dbReference type="SUPFAM" id="SSF55874">
    <property type="entry name" value="ATPase domain of HSP90 chaperone/DNA topoisomerase II/histidine kinase"/>
    <property type="match status" value="1"/>
</dbReference>
<dbReference type="RefSeq" id="WP_286160540.1">
    <property type="nucleotide sequence ID" value="NZ_FRBK01000035.1"/>
</dbReference>
<keyword evidence="1" id="KW-0418">Kinase</keyword>
<dbReference type="PANTHER" id="PTHR35526">
    <property type="entry name" value="ANTI-SIGMA-F FACTOR RSBW-RELATED"/>
    <property type="match status" value="1"/>
</dbReference>
<sequence length="174" mass="17681">MPVAQTKEPTARHGSGPSGPECWRIELPHAPSAVPLARALTGAALRDLRATADRATAALLAAELVANAVAHTRGPGPVALVVRAQAAGCEVEVHDADPTPVVGLLAAACDAEWTGRTAGPAAGNSGAAVGQRSPVVGRGLRLVRGLSTAAGCRRTPHGKAVWFTLPALREPRLP</sequence>
<dbReference type="PANTHER" id="PTHR35526:SF3">
    <property type="entry name" value="ANTI-SIGMA-F FACTOR RSBW"/>
    <property type="match status" value="1"/>
</dbReference>
<keyword evidence="1" id="KW-0808">Transferase</keyword>
<organism evidence="4 5">
    <name type="scientific">Streptomyces yunnanensis</name>
    <dbReference type="NCBI Taxonomy" id="156453"/>
    <lineage>
        <taxon>Bacteria</taxon>
        <taxon>Bacillati</taxon>
        <taxon>Actinomycetota</taxon>
        <taxon>Actinomycetes</taxon>
        <taxon>Kitasatosporales</taxon>
        <taxon>Streptomycetaceae</taxon>
        <taxon>Streptomyces</taxon>
    </lineage>
</organism>
<comment type="caution">
    <text evidence="4">The sequence shown here is derived from an EMBL/GenBank/DDBJ whole genome shotgun (WGS) entry which is preliminary data.</text>
</comment>
<dbReference type="InterPro" id="IPR003594">
    <property type="entry name" value="HATPase_dom"/>
</dbReference>
<proteinExistence type="predicted"/>
<reference evidence="5" key="1">
    <citation type="submission" date="2016-11" db="EMBL/GenBank/DDBJ databases">
        <authorList>
            <person name="Jaros S."/>
            <person name="Januszkiewicz K."/>
            <person name="Wedrychowicz H."/>
        </authorList>
    </citation>
    <scope>NUCLEOTIDE SEQUENCE [LARGE SCALE GENOMIC DNA]</scope>
    <source>
        <strain evidence="5">CGMCC 4.3555</strain>
    </source>
</reference>
<feature type="region of interest" description="Disordered" evidence="2">
    <location>
        <begin position="1"/>
        <end position="20"/>
    </location>
</feature>
<evidence type="ECO:0000256" key="1">
    <source>
        <dbReference type="ARBA" id="ARBA00022527"/>
    </source>
</evidence>
<protein>
    <recommendedName>
        <fullName evidence="3">Histidine kinase/HSP90-like ATPase domain-containing protein</fullName>
    </recommendedName>
</protein>
<dbReference type="InterPro" id="IPR050267">
    <property type="entry name" value="Anti-sigma-factor_SerPK"/>
</dbReference>
<keyword evidence="1" id="KW-0723">Serine/threonine-protein kinase</keyword>
<dbReference type="EMBL" id="FRBK01000035">
    <property type="protein sequence ID" value="SHN32011.1"/>
    <property type="molecule type" value="Genomic_DNA"/>
</dbReference>
<accession>A0A9X8N976</accession>
<dbReference type="CDD" id="cd16936">
    <property type="entry name" value="HATPase_RsbW-like"/>
    <property type="match status" value="1"/>
</dbReference>
<evidence type="ECO:0000313" key="5">
    <source>
        <dbReference type="Proteomes" id="UP000184388"/>
    </source>
</evidence>
<dbReference type="Gene3D" id="3.30.565.10">
    <property type="entry name" value="Histidine kinase-like ATPase, C-terminal domain"/>
    <property type="match status" value="1"/>
</dbReference>
<evidence type="ECO:0000313" key="4">
    <source>
        <dbReference type="EMBL" id="SHN32011.1"/>
    </source>
</evidence>
<evidence type="ECO:0000259" key="3">
    <source>
        <dbReference type="Pfam" id="PF13581"/>
    </source>
</evidence>
<dbReference type="Proteomes" id="UP000184388">
    <property type="component" value="Unassembled WGS sequence"/>
</dbReference>
<gene>
    <name evidence="4" type="ORF">SAMN05216268_13512</name>
</gene>
<dbReference type="AlphaFoldDB" id="A0A9X8N976"/>
<evidence type="ECO:0000256" key="2">
    <source>
        <dbReference type="SAM" id="MobiDB-lite"/>
    </source>
</evidence>
<dbReference type="Pfam" id="PF13581">
    <property type="entry name" value="HATPase_c_2"/>
    <property type="match status" value="1"/>
</dbReference>
<dbReference type="InterPro" id="IPR036890">
    <property type="entry name" value="HATPase_C_sf"/>
</dbReference>